<evidence type="ECO:0000313" key="1">
    <source>
        <dbReference type="EMBL" id="PEN11432.1"/>
    </source>
</evidence>
<sequence>MAKPLYRLPRLKLMRLTDLPKDEILDPSWVADYQTKYDALWQQVTFLVNRMYINGKVSEFPIDLFCPPHRSTFLREVFFTFYQAALMCIWRIAVDTGRDFLTIRGLKNQIAANIRKDGPHDHSELKEAFLDLVRASDFEQVVGAAEESVRDLRHSYLAHLRTARVDGTDPRTSAPLPVARLEKLTEAITRQMTVLGFGLERPYLLPEYNDRIRQPVGRRGEPDIDRLLTHVVADSEIIYWPEKSPQGWKFRRPGLSEEELSWFNHYREKLGLPRA</sequence>
<comment type="caution">
    <text evidence="1">The sequence shown here is derived from an EMBL/GenBank/DDBJ whole genome shotgun (WGS) entry which is preliminary data.</text>
</comment>
<dbReference type="EMBL" id="PDEQ01000009">
    <property type="protein sequence ID" value="PEN11432.1"/>
    <property type="molecule type" value="Genomic_DNA"/>
</dbReference>
<name>A0A2A8CU48_9BACT</name>
<organism evidence="1 2">
    <name type="scientific">Longibacter salinarum</name>
    <dbReference type="NCBI Taxonomy" id="1850348"/>
    <lineage>
        <taxon>Bacteria</taxon>
        <taxon>Pseudomonadati</taxon>
        <taxon>Rhodothermota</taxon>
        <taxon>Rhodothermia</taxon>
        <taxon>Rhodothermales</taxon>
        <taxon>Salisaetaceae</taxon>
        <taxon>Longibacter</taxon>
    </lineage>
</organism>
<dbReference type="Proteomes" id="UP000220102">
    <property type="component" value="Unassembled WGS sequence"/>
</dbReference>
<keyword evidence="2" id="KW-1185">Reference proteome</keyword>
<gene>
    <name evidence="1" type="ORF">CRI94_15465</name>
</gene>
<protein>
    <recommendedName>
        <fullName evidence="3">HEPN AbiU2-like domain-containing protein</fullName>
    </recommendedName>
</protein>
<dbReference type="AlphaFoldDB" id="A0A2A8CU48"/>
<reference evidence="1 2" key="1">
    <citation type="submission" date="2017-10" db="EMBL/GenBank/DDBJ databases">
        <title>Draft genome of Longibacter Salinarum.</title>
        <authorList>
            <person name="Goh K.M."/>
            <person name="Shamsir M.S."/>
            <person name="Lim S.W."/>
        </authorList>
    </citation>
    <scope>NUCLEOTIDE SEQUENCE [LARGE SCALE GENOMIC DNA]</scope>
    <source>
        <strain evidence="1 2">KCTC 52045</strain>
    </source>
</reference>
<accession>A0A2A8CU48</accession>
<proteinExistence type="predicted"/>
<evidence type="ECO:0000313" key="2">
    <source>
        <dbReference type="Proteomes" id="UP000220102"/>
    </source>
</evidence>
<evidence type="ECO:0008006" key="3">
    <source>
        <dbReference type="Google" id="ProtNLM"/>
    </source>
</evidence>